<dbReference type="Pfam" id="PF13711">
    <property type="entry name" value="DUF4160"/>
    <property type="match status" value="1"/>
</dbReference>
<evidence type="ECO:0000313" key="2">
    <source>
        <dbReference type="Proteomes" id="UP000887097"/>
    </source>
</evidence>
<accession>A0AA37I2Y2</accession>
<comment type="caution">
    <text evidence="1">The sequence shown here is derived from an EMBL/GenBank/DDBJ whole genome shotgun (WGS) entry which is preliminary data.</text>
</comment>
<evidence type="ECO:0008006" key="3">
    <source>
        <dbReference type="Google" id="ProtNLM"/>
    </source>
</evidence>
<protein>
    <recommendedName>
        <fullName evidence="3">DUF4160 domain-containing protein</fullName>
    </recommendedName>
</protein>
<proteinExistence type="predicted"/>
<sequence>MPKYYDFKVAGYYLYFTSFCVVECMHVHASDSKLTEGGSAKFFVKNNGDTVLQNRGILNDREISKISEFIKEHYQEMYLRWSQYSEKGYYEK</sequence>
<gene>
    <name evidence="1" type="ORF">PRMUPPPA20_22860</name>
</gene>
<dbReference type="GeneID" id="31501284"/>
<reference evidence="1" key="1">
    <citation type="submission" date="2021-08" db="EMBL/GenBank/DDBJ databases">
        <title>Prevotella lacticifex sp. nov., isolated from rumen of cow.</title>
        <authorList>
            <person name="Shinkai T."/>
            <person name="Ikeyama N."/>
            <person name="Kumagai M."/>
            <person name="Ohmori H."/>
            <person name="Sakamoto M."/>
            <person name="Ohkuma M."/>
            <person name="Mitsumori M."/>
        </authorList>
    </citation>
    <scope>NUCLEOTIDE SEQUENCE</scope>
    <source>
        <strain evidence="1">JCM 8259</strain>
    </source>
</reference>
<evidence type="ECO:0000313" key="1">
    <source>
        <dbReference type="EMBL" id="GJG34177.1"/>
    </source>
</evidence>
<dbReference type="RefSeq" id="WP_041386006.1">
    <property type="nucleotide sequence ID" value="NZ_BPTT01000001.1"/>
</dbReference>
<dbReference type="Proteomes" id="UP000887097">
    <property type="component" value="Unassembled WGS sequence"/>
</dbReference>
<dbReference type="AlphaFoldDB" id="A0AA37I2Y2"/>
<dbReference type="InterPro" id="IPR025427">
    <property type="entry name" value="DUF4160"/>
</dbReference>
<organism evidence="1 2">
    <name type="scientific">Xylanibacter ruminicola</name>
    <name type="common">Prevotella ruminicola</name>
    <dbReference type="NCBI Taxonomy" id="839"/>
    <lineage>
        <taxon>Bacteria</taxon>
        <taxon>Pseudomonadati</taxon>
        <taxon>Bacteroidota</taxon>
        <taxon>Bacteroidia</taxon>
        <taxon>Bacteroidales</taxon>
        <taxon>Prevotellaceae</taxon>
        <taxon>Xylanibacter</taxon>
    </lineage>
</organism>
<name>A0AA37I2Y2_XYLRU</name>
<dbReference type="EMBL" id="BPTT01000001">
    <property type="protein sequence ID" value="GJG34177.1"/>
    <property type="molecule type" value="Genomic_DNA"/>
</dbReference>